<dbReference type="Gramene" id="RZC58804">
    <property type="protein sequence ID" value="RZC58804"/>
    <property type="gene ID" value="C5167_006105"/>
</dbReference>
<feature type="non-terminal residue" evidence="1">
    <location>
        <position position="1"/>
    </location>
</feature>
<evidence type="ECO:0000313" key="2">
    <source>
        <dbReference type="Proteomes" id="UP000316621"/>
    </source>
</evidence>
<proteinExistence type="predicted"/>
<dbReference type="EMBL" id="CM010718">
    <property type="protein sequence ID" value="RZC58804.1"/>
    <property type="molecule type" value="Genomic_DNA"/>
</dbReference>
<gene>
    <name evidence="1" type="ORF">C5167_006105</name>
</gene>
<organism evidence="1 2">
    <name type="scientific">Papaver somniferum</name>
    <name type="common">Opium poppy</name>
    <dbReference type="NCBI Taxonomy" id="3469"/>
    <lineage>
        <taxon>Eukaryota</taxon>
        <taxon>Viridiplantae</taxon>
        <taxon>Streptophyta</taxon>
        <taxon>Embryophyta</taxon>
        <taxon>Tracheophyta</taxon>
        <taxon>Spermatophyta</taxon>
        <taxon>Magnoliopsida</taxon>
        <taxon>Ranunculales</taxon>
        <taxon>Papaveraceae</taxon>
        <taxon>Papaveroideae</taxon>
        <taxon>Papaver</taxon>
    </lineage>
</organism>
<dbReference type="AlphaFoldDB" id="A0A4Y7JCD8"/>
<reference evidence="1 2" key="1">
    <citation type="journal article" date="2018" name="Science">
        <title>The opium poppy genome and morphinan production.</title>
        <authorList>
            <person name="Guo L."/>
            <person name="Winzer T."/>
            <person name="Yang X."/>
            <person name="Li Y."/>
            <person name="Ning Z."/>
            <person name="He Z."/>
            <person name="Teodor R."/>
            <person name="Lu Y."/>
            <person name="Bowser T.A."/>
            <person name="Graham I.A."/>
            <person name="Ye K."/>
        </authorList>
    </citation>
    <scope>NUCLEOTIDE SEQUENCE [LARGE SCALE GENOMIC DNA]</scope>
    <source>
        <strain evidence="2">cv. HN1</strain>
        <tissue evidence="1">Leaves</tissue>
    </source>
</reference>
<name>A0A4Y7JCD8_PAPSO</name>
<accession>A0A4Y7JCD8</accession>
<evidence type="ECO:0000313" key="1">
    <source>
        <dbReference type="EMBL" id="RZC58804.1"/>
    </source>
</evidence>
<sequence length="136" mass="15927">LLFILNFVSAKVILLFFNRVNFQNYHFPEISFYLPYSHFVIFCTSYFSFLPQNHSHHHRSTTTPPSSIHHHPTITGEKGCRFLHSTSHFIFFHRTTPTPTITDKSFISTSHFIFFHRTTPPPSIPPPTPFLIEHLC</sequence>
<protein>
    <submittedName>
        <fullName evidence="1">Uncharacterized protein</fullName>
    </submittedName>
</protein>
<keyword evidence="2" id="KW-1185">Reference proteome</keyword>
<dbReference type="Proteomes" id="UP000316621">
    <property type="component" value="Chromosome 4"/>
</dbReference>